<accession>M1WEQ0</accession>
<dbReference type="PANTHER" id="PTHR24559">
    <property type="entry name" value="TRANSPOSON TY3-I GAG-POL POLYPROTEIN"/>
    <property type="match status" value="1"/>
</dbReference>
<dbReference type="InterPro" id="IPR053134">
    <property type="entry name" value="RNA-dir_DNA_polymerase"/>
</dbReference>
<dbReference type="InterPro" id="IPR043128">
    <property type="entry name" value="Rev_trsase/Diguanyl_cyclase"/>
</dbReference>
<dbReference type="STRING" id="1111077.M1WEQ0"/>
<dbReference type="Gene3D" id="3.30.70.270">
    <property type="match status" value="1"/>
</dbReference>
<dbReference type="Gene3D" id="3.10.10.10">
    <property type="entry name" value="HIV Type 1 Reverse Transcriptase, subunit A, domain 1"/>
    <property type="match status" value="1"/>
</dbReference>
<evidence type="ECO:0000256" key="2">
    <source>
        <dbReference type="ARBA" id="ARBA00023128"/>
    </source>
</evidence>
<dbReference type="InterPro" id="IPR043502">
    <property type="entry name" value="DNA/RNA_pol_sf"/>
</dbReference>
<evidence type="ECO:0000256" key="1">
    <source>
        <dbReference type="ARBA" id="ARBA00004173"/>
    </source>
</evidence>
<dbReference type="AlphaFoldDB" id="M1WEQ0"/>
<keyword evidence="4" id="KW-1185">Reference proteome</keyword>
<comment type="caution">
    <text evidence="3">The sequence shown here is derived from an EMBL/GenBank/DDBJ whole genome shotgun (WGS) entry which is preliminary data.</text>
</comment>
<dbReference type="SUPFAM" id="SSF56672">
    <property type="entry name" value="DNA/RNA polymerases"/>
    <property type="match status" value="1"/>
</dbReference>
<name>M1WEQ0_CLAP2</name>
<keyword evidence="2" id="KW-0496">Mitochondrion</keyword>
<dbReference type="Proteomes" id="UP000016801">
    <property type="component" value="Unassembled WGS sequence"/>
</dbReference>
<evidence type="ECO:0000313" key="4">
    <source>
        <dbReference type="Proteomes" id="UP000016801"/>
    </source>
</evidence>
<dbReference type="OrthoDB" id="775972at2759"/>
<proteinExistence type="predicted"/>
<evidence type="ECO:0008006" key="5">
    <source>
        <dbReference type="Google" id="ProtNLM"/>
    </source>
</evidence>
<evidence type="ECO:0000313" key="3">
    <source>
        <dbReference type="EMBL" id="CCE30269.1"/>
    </source>
</evidence>
<sequence>MPRDQLLEIRKRVIELMEKGWIRASSSSAAAPVVLVKKANGGCRFCVDYRALNKGTRLGTSPRPTLNDVLIYSGGSKADHLRKVLEVLRRLRDAGLSLGIEKCSFGVKPFCSRRRYWRQLRPQSFPEKRSLDQTYQADGAGASTASANRLIHSKDRSILFKQKLIKFIIHSHAPFYMVENQYFRELIEFSVLVHDPKLDNRRVSYEKADSTRRVGRSRQQDIDIF</sequence>
<dbReference type="VEuPathDB" id="FungiDB:CPUR_04117"/>
<protein>
    <recommendedName>
        <fullName evidence="5">Reverse transcriptase domain-containing protein</fullName>
    </recommendedName>
</protein>
<dbReference type="GO" id="GO:0005739">
    <property type="term" value="C:mitochondrion"/>
    <property type="evidence" value="ECO:0007669"/>
    <property type="project" value="UniProtKB-SubCell"/>
</dbReference>
<comment type="subcellular location">
    <subcellularLocation>
        <location evidence="1">Mitochondrion</location>
    </subcellularLocation>
</comment>
<reference evidence="3 4" key="1">
    <citation type="journal article" date="2013" name="PLoS Genet.">
        <title>Plant-symbiotic fungi as chemical engineers: Multi-genome analysis of the Clavicipitaceae reveals dynamics of alkaloid loci.</title>
        <authorList>
            <person name="Schardl C.L."/>
            <person name="Young C.A."/>
            <person name="Hesse U."/>
            <person name="Amyotte S.G."/>
            <person name="Andreeva K."/>
            <person name="Calie P.J."/>
            <person name="Fleetwood D.J."/>
            <person name="Haws D.C."/>
            <person name="Moore N."/>
            <person name="Oeser B."/>
            <person name="Panaccione D.G."/>
            <person name="Schweri K.K."/>
            <person name="Voisey C.R."/>
            <person name="Farman M.L."/>
            <person name="Jaromczyk J.W."/>
            <person name="Roe B.A."/>
            <person name="O'Sullivan D.M."/>
            <person name="Scott B."/>
            <person name="Tudzynski P."/>
            <person name="An Z."/>
            <person name="Arnaoudova E.G."/>
            <person name="Bullock C.T."/>
            <person name="Charlton N.D."/>
            <person name="Chen L."/>
            <person name="Cox M."/>
            <person name="Dinkins R.D."/>
            <person name="Florea S."/>
            <person name="Glenn A.E."/>
            <person name="Gordon A."/>
            <person name="Gueldener U."/>
            <person name="Harris D.R."/>
            <person name="Hollin W."/>
            <person name="Jaromczyk J."/>
            <person name="Johnson R.D."/>
            <person name="Khan A.K."/>
            <person name="Leistner E."/>
            <person name="Leuchtmann A."/>
            <person name="Li C."/>
            <person name="Liu J."/>
            <person name="Liu J."/>
            <person name="Liu M."/>
            <person name="Mace W."/>
            <person name="Machado C."/>
            <person name="Nagabhyru P."/>
            <person name="Pan J."/>
            <person name="Schmid J."/>
            <person name="Sugawara K."/>
            <person name="Steiner U."/>
            <person name="Takach J.E."/>
            <person name="Tanaka E."/>
            <person name="Webb J.S."/>
            <person name="Wilson E.V."/>
            <person name="Wiseman J.L."/>
            <person name="Yoshida R."/>
            <person name="Zeng Z."/>
        </authorList>
    </citation>
    <scope>NUCLEOTIDE SEQUENCE [LARGE SCALE GENOMIC DNA]</scope>
    <source>
        <strain evidence="3 4">20.1</strain>
    </source>
</reference>
<gene>
    <name evidence="3" type="ORF">CPUR_04117</name>
</gene>
<dbReference type="EMBL" id="CAGA01000020">
    <property type="protein sequence ID" value="CCE30269.1"/>
    <property type="molecule type" value="Genomic_DNA"/>
</dbReference>
<dbReference type="HOGENOM" id="CLU_1229819_0_0_1"/>
<dbReference type="PANTHER" id="PTHR24559:SF444">
    <property type="entry name" value="REVERSE TRANSCRIPTASE DOMAIN-CONTAINING PROTEIN"/>
    <property type="match status" value="1"/>
</dbReference>
<organism evidence="3 4">
    <name type="scientific">Claviceps purpurea (strain 20.1)</name>
    <name type="common">Ergot fungus</name>
    <name type="synonym">Sphacelia segetum</name>
    <dbReference type="NCBI Taxonomy" id="1111077"/>
    <lineage>
        <taxon>Eukaryota</taxon>
        <taxon>Fungi</taxon>
        <taxon>Dikarya</taxon>
        <taxon>Ascomycota</taxon>
        <taxon>Pezizomycotina</taxon>
        <taxon>Sordariomycetes</taxon>
        <taxon>Hypocreomycetidae</taxon>
        <taxon>Hypocreales</taxon>
        <taxon>Clavicipitaceae</taxon>
        <taxon>Claviceps</taxon>
    </lineage>
</organism>
<dbReference type="eggNOG" id="KOG0017">
    <property type="taxonomic scope" value="Eukaryota"/>
</dbReference>